<evidence type="ECO:0000313" key="2">
    <source>
        <dbReference type="Proteomes" id="UP000221600"/>
    </source>
</evidence>
<evidence type="ECO:0000313" key="1">
    <source>
        <dbReference type="EMBL" id="ARB12473.1"/>
    </source>
</evidence>
<sequence length="60" mass="7078">MSLIKIIRSAIVNNTVRNFQYEEIMKETGCTRHVAKTLLFSFLYYATEDYLQDLLKNSKD</sequence>
<name>A0A1V0E6K1_9CAUD</name>
<dbReference type="Proteomes" id="UP000221600">
    <property type="component" value="Segment"/>
</dbReference>
<accession>A0A1V0E6K1</accession>
<gene>
    <name evidence="1" type="ORF">BIS33_19</name>
</gene>
<proteinExistence type="predicted"/>
<keyword evidence="2" id="KW-1185">Reference proteome</keyword>
<protein>
    <submittedName>
        <fullName evidence="1">Uncharacterized protein</fullName>
    </submittedName>
</protein>
<dbReference type="EMBL" id="KY652725">
    <property type="protein sequence ID" value="ARB12473.1"/>
    <property type="molecule type" value="Genomic_DNA"/>
</dbReference>
<reference evidence="1 2" key="1">
    <citation type="submission" date="2017-02" db="EMBL/GenBank/DDBJ databases">
        <title>Genome sequencing and assembly of Klebsiella pneumoniae phages.</title>
        <authorList>
            <person name="Labudda L."/>
            <person name="Strapagiel D."/>
            <person name="Karczewska-Golec J."/>
            <person name="Golec P."/>
        </authorList>
    </citation>
    <scope>NUCLEOTIDE SEQUENCE [LARGE SCALE GENOMIC DNA]</scope>
</reference>
<organism evidence="1 2">
    <name type="scientific">Klebsiella phage vB_KpnP_BIS33</name>
    <dbReference type="NCBI Taxonomy" id="1907782"/>
    <lineage>
        <taxon>Viruses</taxon>
        <taxon>Duplodnaviria</taxon>
        <taxon>Heunggongvirae</taxon>
        <taxon>Uroviricota</taxon>
        <taxon>Caudoviricetes</taxon>
        <taxon>Autographivirales</taxon>
        <taxon>Autotranscriptaviridae</taxon>
        <taxon>Studiervirinae</taxon>
        <taxon>Przondovirus</taxon>
        <taxon>Przondovirus BIS33</taxon>
    </lineage>
</organism>